<evidence type="ECO:0000313" key="4">
    <source>
        <dbReference type="Proteomes" id="UP000190460"/>
    </source>
</evidence>
<sequence length="522" mass="59900">MRQTQTSLSSFLRLSEQIAPFIALLIGIPILVVVGFGIVSIYREGYLLALVLLITLLTFLAAIPLLFLRRQVKKRMDTQDLTSEAWVTASKNWTPFDLQVWLLLNTRIEEQLAANADWYMLRNYSLDLATLAATQYHPTRSRRELAFTIPEALRMTEEVSRRYRLLLMQHVPLVEKLNLSMVRMVYDHRDKQETLQRVWNIYRILRIFTPAGWLAEARGQLLDHVFTGLKDEVQAKLKQTLLQEVASVVIDLYSGRFKVSDEELSASETLKADQQRLAVPLEPLRVCLIGQVSAGKSSIINALLGSMVAEVNQLPSTQTATVYQAKLEPDLEAMHLVDLPGLEGKPDKDNYLLEQMLQSDVVLWVLKANQPARSLDTHFKARWQAWLDDPKQRARRQPLLLGVLNQIDRLAPQQEWQPPYDLQNPTTQKARNIRDALDYNQNLLGFQSITPLSVSEDKPPYNLEALEKLLDQCYEQGMQVQLNRRRLEASDSFSVQEQFKRAYRLGKSLFSSSRTNKTDTIK</sequence>
<evidence type="ECO:0000313" key="3">
    <source>
        <dbReference type="EMBL" id="SKA83334.1"/>
    </source>
</evidence>
<proteinExistence type="predicted"/>
<accession>A0A1T4X171</accession>
<dbReference type="PANTHER" id="PTHR42714:SF2">
    <property type="entry name" value="TRNA MODIFICATION GTPASE GTPBP3, MITOCHONDRIAL"/>
    <property type="match status" value="1"/>
</dbReference>
<dbReference type="Proteomes" id="UP000190460">
    <property type="component" value="Unassembled WGS sequence"/>
</dbReference>
<dbReference type="GO" id="GO:0030488">
    <property type="term" value="P:tRNA methylation"/>
    <property type="evidence" value="ECO:0007669"/>
    <property type="project" value="TreeGrafter"/>
</dbReference>
<feature type="transmembrane region" description="Helical" evidence="1">
    <location>
        <begin position="48"/>
        <end position="68"/>
    </location>
</feature>
<organism evidence="3 4">
    <name type="scientific">Thiothrix eikelboomii</name>
    <dbReference type="NCBI Taxonomy" id="92487"/>
    <lineage>
        <taxon>Bacteria</taxon>
        <taxon>Pseudomonadati</taxon>
        <taxon>Pseudomonadota</taxon>
        <taxon>Gammaproteobacteria</taxon>
        <taxon>Thiotrichales</taxon>
        <taxon>Thiotrichaceae</taxon>
        <taxon>Thiothrix</taxon>
    </lineage>
</organism>
<protein>
    <recommendedName>
        <fullName evidence="2">G domain-containing protein</fullName>
    </recommendedName>
</protein>
<dbReference type="PANTHER" id="PTHR42714">
    <property type="entry name" value="TRNA MODIFICATION GTPASE GTPBP3"/>
    <property type="match status" value="1"/>
</dbReference>
<dbReference type="InterPro" id="IPR027417">
    <property type="entry name" value="P-loop_NTPase"/>
</dbReference>
<dbReference type="AlphaFoldDB" id="A0A1T4X171"/>
<dbReference type="InterPro" id="IPR006073">
    <property type="entry name" value="GTP-bd"/>
</dbReference>
<keyword evidence="1" id="KW-0812">Transmembrane</keyword>
<gene>
    <name evidence="3" type="ORF">SAMN02745130_02388</name>
</gene>
<feature type="domain" description="G" evidence="2">
    <location>
        <begin position="285"/>
        <end position="380"/>
    </location>
</feature>
<dbReference type="CDD" id="cd00882">
    <property type="entry name" value="Ras_like_GTPase"/>
    <property type="match status" value="1"/>
</dbReference>
<name>A0A1T4X171_9GAMM</name>
<dbReference type="OrthoDB" id="238366at2"/>
<keyword evidence="1" id="KW-0472">Membrane</keyword>
<dbReference type="GO" id="GO:0002098">
    <property type="term" value="P:tRNA wobble uridine modification"/>
    <property type="evidence" value="ECO:0007669"/>
    <property type="project" value="TreeGrafter"/>
</dbReference>
<keyword evidence="4" id="KW-1185">Reference proteome</keyword>
<dbReference type="Pfam" id="PF01926">
    <property type="entry name" value="MMR_HSR1"/>
    <property type="match status" value="1"/>
</dbReference>
<dbReference type="RefSeq" id="WP_078922858.1">
    <property type="nucleotide sequence ID" value="NZ_FUYB01000011.1"/>
</dbReference>
<dbReference type="GO" id="GO:0005829">
    <property type="term" value="C:cytosol"/>
    <property type="evidence" value="ECO:0007669"/>
    <property type="project" value="TreeGrafter"/>
</dbReference>
<feature type="transmembrane region" description="Helical" evidence="1">
    <location>
        <begin position="21"/>
        <end position="42"/>
    </location>
</feature>
<evidence type="ECO:0000259" key="2">
    <source>
        <dbReference type="Pfam" id="PF01926"/>
    </source>
</evidence>
<dbReference type="STRING" id="92487.SAMN02745130_02388"/>
<evidence type="ECO:0000256" key="1">
    <source>
        <dbReference type="SAM" id="Phobius"/>
    </source>
</evidence>
<dbReference type="EMBL" id="FUYB01000011">
    <property type="protein sequence ID" value="SKA83334.1"/>
    <property type="molecule type" value="Genomic_DNA"/>
</dbReference>
<dbReference type="GO" id="GO:0005525">
    <property type="term" value="F:GTP binding"/>
    <property type="evidence" value="ECO:0007669"/>
    <property type="project" value="InterPro"/>
</dbReference>
<reference evidence="3 4" key="1">
    <citation type="submission" date="2017-02" db="EMBL/GenBank/DDBJ databases">
        <authorList>
            <person name="Peterson S.W."/>
        </authorList>
    </citation>
    <scope>NUCLEOTIDE SEQUENCE [LARGE SCALE GENOMIC DNA]</scope>
    <source>
        <strain evidence="3 4">ATCC 49788</strain>
    </source>
</reference>
<dbReference type="Gene3D" id="3.40.50.300">
    <property type="entry name" value="P-loop containing nucleotide triphosphate hydrolases"/>
    <property type="match status" value="1"/>
</dbReference>
<keyword evidence="1" id="KW-1133">Transmembrane helix</keyword>
<dbReference type="SUPFAM" id="SSF52540">
    <property type="entry name" value="P-loop containing nucleoside triphosphate hydrolases"/>
    <property type="match status" value="1"/>
</dbReference>